<accession>A0A840ZKV1</accession>
<proteinExistence type="predicted"/>
<evidence type="ECO:0000313" key="2">
    <source>
        <dbReference type="Proteomes" id="UP000583454"/>
    </source>
</evidence>
<evidence type="ECO:0000313" key="1">
    <source>
        <dbReference type="EMBL" id="MBB5757930.1"/>
    </source>
</evidence>
<dbReference type="Proteomes" id="UP000583454">
    <property type="component" value="Unassembled WGS sequence"/>
</dbReference>
<sequence length="30" mass="3391">MEKSADADRLLLREMLGFAAERLGRGRWAA</sequence>
<dbReference type="AlphaFoldDB" id="A0A840ZKV1"/>
<keyword evidence="2" id="KW-1185">Reference proteome</keyword>
<organism evidence="1 2">
    <name type="scientific">Methylorubrum rhodinum</name>
    <dbReference type="NCBI Taxonomy" id="29428"/>
    <lineage>
        <taxon>Bacteria</taxon>
        <taxon>Pseudomonadati</taxon>
        <taxon>Pseudomonadota</taxon>
        <taxon>Alphaproteobacteria</taxon>
        <taxon>Hyphomicrobiales</taxon>
        <taxon>Methylobacteriaceae</taxon>
        <taxon>Methylorubrum</taxon>
    </lineage>
</organism>
<protein>
    <submittedName>
        <fullName evidence="1">Uncharacterized protein</fullName>
    </submittedName>
</protein>
<name>A0A840ZKV1_9HYPH</name>
<comment type="caution">
    <text evidence="1">The sequence shown here is derived from an EMBL/GenBank/DDBJ whole genome shotgun (WGS) entry which is preliminary data.</text>
</comment>
<reference evidence="1 2" key="1">
    <citation type="submission" date="2020-08" db="EMBL/GenBank/DDBJ databases">
        <title>Genomic Encyclopedia of Type Strains, Phase IV (KMG-IV): sequencing the most valuable type-strain genomes for metagenomic binning, comparative biology and taxonomic classification.</title>
        <authorList>
            <person name="Goeker M."/>
        </authorList>
    </citation>
    <scope>NUCLEOTIDE SEQUENCE [LARGE SCALE GENOMIC DNA]</scope>
    <source>
        <strain evidence="1 2">DSM 2163</strain>
    </source>
</reference>
<gene>
    <name evidence="1" type="ORF">HNR00_002647</name>
</gene>
<dbReference type="EMBL" id="JACHOP010000010">
    <property type="protein sequence ID" value="MBB5757930.1"/>
    <property type="molecule type" value="Genomic_DNA"/>
</dbReference>